<feature type="domain" description="EF-hand" evidence="3">
    <location>
        <begin position="384"/>
        <end position="419"/>
    </location>
</feature>
<keyword evidence="5" id="KW-1185">Reference proteome</keyword>
<evidence type="ECO:0000313" key="5">
    <source>
        <dbReference type="Proteomes" id="UP001295684"/>
    </source>
</evidence>
<dbReference type="AlphaFoldDB" id="A0AAD2D9G4"/>
<accession>A0AAD2D9G4</accession>
<organism evidence="4 5">
    <name type="scientific">Euplotes crassus</name>
    <dbReference type="NCBI Taxonomy" id="5936"/>
    <lineage>
        <taxon>Eukaryota</taxon>
        <taxon>Sar</taxon>
        <taxon>Alveolata</taxon>
        <taxon>Ciliophora</taxon>
        <taxon>Intramacronucleata</taxon>
        <taxon>Spirotrichea</taxon>
        <taxon>Hypotrichia</taxon>
        <taxon>Euplotida</taxon>
        <taxon>Euplotidae</taxon>
        <taxon>Moneuplotes</taxon>
    </lineage>
</organism>
<protein>
    <recommendedName>
        <fullName evidence="3">EF-hand domain-containing protein</fullName>
    </recommendedName>
</protein>
<comment type="caution">
    <text evidence="4">The sequence shown here is derived from an EMBL/GenBank/DDBJ whole genome shotgun (WGS) entry which is preliminary data.</text>
</comment>
<gene>
    <name evidence="4" type="ORF">ECRASSUSDP1_LOCUS26030</name>
</gene>
<feature type="coiled-coil region" evidence="1">
    <location>
        <begin position="754"/>
        <end position="789"/>
    </location>
</feature>
<dbReference type="SUPFAM" id="SSF47473">
    <property type="entry name" value="EF-hand"/>
    <property type="match status" value="1"/>
</dbReference>
<dbReference type="Proteomes" id="UP001295684">
    <property type="component" value="Unassembled WGS sequence"/>
</dbReference>
<feature type="domain" description="EF-hand" evidence="3">
    <location>
        <begin position="420"/>
        <end position="455"/>
    </location>
</feature>
<dbReference type="GO" id="GO:0005509">
    <property type="term" value="F:calcium ion binding"/>
    <property type="evidence" value="ECO:0007669"/>
    <property type="project" value="InterPro"/>
</dbReference>
<keyword evidence="1" id="KW-0175">Coiled coil</keyword>
<evidence type="ECO:0000313" key="4">
    <source>
        <dbReference type="EMBL" id="CAI2384500.1"/>
    </source>
</evidence>
<proteinExistence type="predicted"/>
<reference evidence="4" key="1">
    <citation type="submission" date="2023-07" db="EMBL/GenBank/DDBJ databases">
        <authorList>
            <consortium name="AG Swart"/>
            <person name="Singh M."/>
            <person name="Singh A."/>
            <person name="Seah K."/>
            <person name="Emmerich C."/>
        </authorList>
    </citation>
    <scope>NUCLEOTIDE SEQUENCE</scope>
    <source>
        <strain evidence="4">DP1</strain>
    </source>
</reference>
<dbReference type="InterPro" id="IPR011992">
    <property type="entry name" value="EF-hand-dom_pair"/>
</dbReference>
<feature type="compositionally biased region" description="Polar residues" evidence="2">
    <location>
        <begin position="806"/>
        <end position="816"/>
    </location>
</feature>
<feature type="region of interest" description="Disordered" evidence="2">
    <location>
        <begin position="796"/>
        <end position="816"/>
    </location>
</feature>
<evidence type="ECO:0000256" key="1">
    <source>
        <dbReference type="SAM" id="Coils"/>
    </source>
</evidence>
<dbReference type="EMBL" id="CAMPGE010026835">
    <property type="protein sequence ID" value="CAI2384500.1"/>
    <property type="molecule type" value="Genomic_DNA"/>
</dbReference>
<dbReference type="PROSITE" id="PS50222">
    <property type="entry name" value="EF_HAND_2"/>
    <property type="match status" value="2"/>
</dbReference>
<evidence type="ECO:0000259" key="3">
    <source>
        <dbReference type="PROSITE" id="PS50222"/>
    </source>
</evidence>
<sequence>MSTEQDIIDAAYTKKANQVKQTIKRALAEQASKNENKCMIFKDDFFKIFQDNHVKIDPKAKEYIDHKFIAKGSNEVPFKEVIARLTVDLSKDRPLESPWIIRSKKVTRRTGDGNDMLSIASSYLKTSVLSAKSKRMNIDNIIEEHSQVMDRVKGIDDKLREIGGDDISATKEEMIDRIINNPHPKIPLDPIEEDTEIKPVEKAKLKPTNPTKPEDIEFYTKGNSNEIPLLQKLLNDTETLNEIIRLSQMMIDAKIDFRILEFVKRGVNKEHDPSTEEISVAAFHKYWKNLIKPEVGNLDPTIEDKVLHFVTSKGGNSVEKSKLFTLIDFYQYYPVYVQKDRNKSNEVYYVLSSNTQGSYGNAGGANLNSELVNLLGYINDKLRETNPQISKAFRFFDVTHKSEINKEDFIKGLERLKIVMEPREIDLVFNYLDTKKTGRVKYNQFCLILEEKYKKLDPYGELKNKVISELNNSGKTSPQTEKTFHKKEKLEDYKDPSPYHLLPFTKTQKKMNCATGDKNYYGVENIKGIVNHEFEKEFIEAKAKKEEDQIISLIMKEQNLRGMETKASIMRNKAIKDKILMHESKEKSPFRLKQFDEVLPSNYISQTTKGVKKRYNLSSKRSHIETESVLKVASLTAQSNKDGTSVKKSEDQKIYLGEKELESLSKTGAEIHRFDMRKDKMMEAKKKYPNLGATAIASRFRMGNNPYKSVNQSMDLRAKTRRNLTSLNKSKNNNQLNNSNVLPNIKHKVANRFLSQARKENDEYSKLLANHSNNRLVQAQRTVDQALKKYRMENPNKNQRERMVSSYFSNKRSMNK</sequence>
<name>A0AAD2D9G4_EUPCR</name>
<dbReference type="InterPro" id="IPR002048">
    <property type="entry name" value="EF_hand_dom"/>
</dbReference>
<dbReference type="Gene3D" id="1.10.238.10">
    <property type="entry name" value="EF-hand"/>
    <property type="match status" value="1"/>
</dbReference>
<evidence type="ECO:0000256" key="2">
    <source>
        <dbReference type="SAM" id="MobiDB-lite"/>
    </source>
</evidence>